<dbReference type="InterPro" id="IPR014710">
    <property type="entry name" value="RmlC-like_jellyroll"/>
</dbReference>
<evidence type="ECO:0000313" key="1">
    <source>
        <dbReference type="EMBL" id="TKA68012.1"/>
    </source>
</evidence>
<proteinExistence type="predicted"/>
<accession>A0A4U0WWA6</accession>
<evidence type="ECO:0000313" key="2">
    <source>
        <dbReference type="Proteomes" id="UP000308768"/>
    </source>
</evidence>
<dbReference type="Proteomes" id="UP000308768">
    <property type="component" value="Unassembled WGS sequence"/>
</dbReference>
<dbReference type="SUPFAM" id="SSF51182">
    <property type="entry name" value="RmlC-like cupins"/>
    <property type="match status" value="1"/>
</dbReference>
<organism evidence="1 2">
    <name type="scientific">Cryomyces minteri</name>
    <dbReference type="NCBI Taxonomy" id="331657"/>
    <lineage>
        <taxon>Eukaryota</taxon>
        <taxon>Fungi</taxon>
        <taxon>Dikarya</taxon>
        <taxon>Ascomycota</taxon>
        <taxon>Pezizomycotina</taxon>
        <taxon>Dothideomycetes</taxon>
        <taxon>Dothideomycetes incertae sedis</taxon>
        <taxon>Cryomyces</taxon>
    </lineage>
</organism>
<dbReference type="EMBL" id="NAJN01000856">
    <property type="protein sequence ID" value="TKA68012.1"/>
    <property type="molecule type" value="Genomic_DNA"/>
</dbReference>
<sequence>MPRTLTRDRSIFFIPGQGGITFHPNTAAVTITFPVGSTGRTGLHWHETHTEFLSVLQGVALITLGTVTETFGPTDGTITIPRFTHHEYRRADSAEAGTDGRDVNLTVKEWTEPADGQKQVFFRNVLGIIEDRAGETLLWNLWTLWQLFVVFAGNDNYPLVLPAPATLGPLKPAVERYFTYVVLQISLVLGGFVGLRSRYPEYTPTKQSSSVSDDAYIA</sequence>
<dbReference type="InterPro" id="IPR011051">
    <property type="entry name" value="RmlC_Cupin_sf"/>
</dbReference>
<reference evidence="1 2" key="1">
    <citation type="submission" date="2017-03" db="EMBL/GenBank/DDBJ databases">
        <title>Genomes of endolithic fungi from Antarctica.</title>
        <authorList>
            <person name="Coleine C."/>
            <person name="Masonjones S."/>
            <person name="Stajich J.E."/>
        </authorList>
    </citation>
    <scope>NUCLEOTIDE SEQUENCE [LARGE SCALE GENOMIC DNA]</scope>
    <source>
        <strain evidence="1 2">CCFEE 5187</strain>
    </source>
</reference>
<comment type="caution">
    <text evidence="1">The sequence shown here is derived from an EMBL/GenBank/DDBJ whole genome shotgun (WGS) entry which is preliminary data.</text>
</comment>
<dbReference type="CDD" id="cd02208">
    <property type="entry name" value="cupin_RmlC-like"/>
    <property type="match status" value="1"/>
</dbReference>
<gene>
    <name evidence="1" type="ORF">B0A49_04483</name>
</gene>
<name>A0A4U0WWA6_9PEZI</name>
<keyword evidence="2" id="KW-1185">Reference proteome</keyword>
<protein>
    <recommendedName>
        <fullName evidence="3">Cupin 2 conserved barrel domain-containing protein</fullName>
    </recommendedName>
</protein>
<dbReference type="AlphaFoldDB" id="A0A4U0WWA6"/>
<evidence type="ECO:0008006" key="3">
    <source>
        <dbReference type="Google" id="ProtNLM"/>
    </source>
</evidence>
<dbReference type="Gene3D" id="2.60.120.10">
    <property type="entry name" value="Jelly Rolls"/>
    <property type="match status" value="1"/>
</dbReference>
<dbReference type="OrthoDB" id="504210at2759"/>